<dbReference type="EMBL" id="JAGINT010000001">
    <property type="protein sequence ID" value="MBP2349551.1"/>
    <property type="molecule type" value="Genomic_DNA"/>
</dbReference>
<protein>
    <submittedName>
        <fullName evidence="1">Endonuclease/exonuclease/phosphatase family metal-dependent hydrolase</fullName>
    </submittedName>
</protein>
<dbReference type="GO" id="GO:0016787">
    <property type="term" value="F:hydrolase activity"/>
    <property type="evidence" value="ECO:0007669"/>
    <property type="project" value="UniProtKB-KW"/>
</dbReference>
<accession>A0ABS4UD53</accession>
<reference evidence="1 2" key="1">
    <citation type="submission" date="2021-03" db="EMBL/GenBank/DDBJ databases">
        <title>Sequencing the genomes of 1000 actinobacteria strains.</title>
        <authorList>
            <person name="Klenk H.-P."/>
        </authorList>
    </citation>
    <scope>NUCLEOTIDE SEQUENCE [LARGE SCALE GENOMIC DNA]</scope>
    <source>
        <strain evidence="1 2">DSM 18824</strain>
    </source>
</reference>
<keyword evidence="1" id="KW-0378">Hydrolase</keyword>
<evidence type="ECO:0000313" key="1">
    <source>
        <dbReference type="EMBL" id="MBP2349551.1"/>
    </source>
</evidence>
<organism evidence="1 2">
    <name type="scientific">Kribbella aluminosa</name>
    <dbReference type="NCBI Taxonomy" id="416017"/>
    <lineage>
        <taxon>Bacteria</taxon>
        <taxon>Bacillati</taxon>
        <taxon>Actinomycetota</taxon>
        <taxon>Actinomycetes</taxon>
        <taxon>Propionibacteriales</taxon>
        <taxon>Kribbellaceae</taxon>
        <taxon>Kribbella</taxon>
    </lineage>
</organism>
<dbReference type="GO" id="GO:0004519">
    <property type="term" value="F:endonuclease activity"/>
    <property type="evidence" value="ECO:0007669"/>
    <property type="project" value="UniProtKB-KW"/>
</dbReference>
<name>A0ABS4UD53_9ACTN</name>
<proteinExistence type="predicted"/>
<keyword evidence="1" id="KW-0540">Nuclease</keyword>
<dbReference type="Proteomes" id="UP000755585">
    <property type="component" value="Unassembled WGS sequence"/>
</dbReference>
<keyword evidence="1" id="KW-0255">Endonuclease</keyword>
<dbReference type="SUPFAM" id="SSF56219">
    <property type="entry name" value="DNase I-like"/>
    <property type="match status" value="1"/>
</dbReference>
<dbReference type="InterPro" id="IPR036691">
    <property type="entry name" value="Endo/exonu/phosph_ase_sf"/>
</dbReference>
<sequence length="88" mass="9672">MSRESTLYDEFRRGSGLRDAFGGSCPPTFHAEYLPPRRTAHCIDFIFVTEPAEVGSTTLLFTGKRAMPSGPGHVSDHLGLQAQLSFRS</sequence>
<gene>
    <name evidence="1" type="ORF">JOF29_000634</name>
</gene>
<dbReference type="Gene3D" id="3.60.10.10">
    <property type="entry name" value="Endonuclease/exonuclease/phosphatase"/>
    <property type="match status" value="1"/>
</dbReference>
<comment type="caution">
    <text evidence="1">The sequence shown here is derived from an EMBL/GenBank/DDBJ whole genome shotgun (WGS) entry which is preliminary data.</text>
</comment>
<keyword evidence="2" id="KW-1185">Reference proteome</keyword>
<evidence type="ECO:0000313" key="2">
    <source>
        <dbReference type="Proteomes" id="UP000755585"/>
    </source>
</evidence>